<evidence type="ECO:0000256" key="1">
    <source>
        <dbReference type="ARBA" id="ARBA00004752"/>
    </source>
</evidence>
<dbReference type="PROSITE" id="PS51257">
    <property type="entry name" value="PROKAR_LIPOPROTEIN"/>
    <property type="match status" value="1"/>
</dbReference>
<keyword evidence="4 7" id="KW-0133">Cell shape</keyword>
<feature type="domain" description="L,D-TPase catalytic" evidence="8">
    <location>
        <begin position="316"/>
        <end position="478"/>
    </location>
</feature>
<evidence type="ECO:0000256" key="2">
    <source>
        <dbReference type="ARBA" id="ARBA00005992"/>
    </source>
</evidence>
<evidence type="ECO:0000256" key="5">
    <source>
        <dbReference type="ARBA" id="ARBA00022984"/>
    </source>
</evidence>
<keyword evidence="6 7" id="KW-0961">Cell wall biogenesis/degradation</keyword>
<proteinExistence type="inferred from homology"/>
<dbReference type="InterPro" id="IPR038063">
    <property type="entry name" value="Transpep_catalytic_dom"/>
</dbReference>
<accession>A0A1T4MCH4</accession>
<name>A0A1T4MCH4_9BACT</name>
<dbReference type="RefSeq" id="WP_078830790.1">
    <property type="nucleotide sequence ID" value="NZ_FUWH01000003.1"/>
</dbReference>
<dbReference type="AlphaFoldDB" id="A0A1T4MCH4"/>
<dbReference type="GO" id="GO:0004180">
    <property type="term" value="F:carboxypeptidase activity"/>
    <property type="evidence" value="ECO:0007669"/>
    <property type="project" value="UniProtKB-ARBA"/>
</dbReference>
<dbReference type="SUPFAM" id="SSF141523">
    <property type="entry name" value="L,D-transpeptidase catalytic domain-like"/>
    <property type="match status" value="1"/>
</dbReference>
<comment type="pathway">
    <text evidence="1 7">Cell wall biogenesis; peptidoglycan biosynthesis.</text>
</comment>
<dbReference type="Gene3D" id="2.40.440.10">
    <property type="entry name" value="L,D-transpeptidase catalytic domain-like"/>
    <property type="match status" value="1"/>
</dbReference>
<dbReference type="InterPro" id="IPR052905">
    <property type="entry name" value="LD-transpeptidase_YkuD-like"/>
</dbReference>
<gene>
    <name evidence="9" type="ORF">SAMN04488132_103310</name>
</gene>
<dbReference type="InterPro" id="IPR045380">
    <property type="entry name" value="LD_TPept_scaffold_dom"/>
</dbReference>
<dbReference type="InterPro" id="IPR005490">
    <property type="entry name" value="LD_TPept_cat_dom"/>
</dbReference>
<evidence type="ECO:0000256" key="6">
    <source>
        <dbReference type="ARBA" id="ARBA00023316"/>
    </source>
</evidence>
<dbReference type="OrthoDB" id="9778545at2"/>
<dbReference type="Pfam" id="PF03734">
    <property type="entry name" value="YkuD"/>
    <property type="match status" value="1"/>
</dbReference>
<sequence>MRNFLLTSLVALGFFTACNNEIKKEQQVSERDLSITRVNAYNDLFLDTAAVNTFITKEQMEPALANRFRSFYNRRNFQFAWLASDGLTEQARSFWNAVNYKQDSALEDKKLKAEMKDLWSSSTQASASDKDNIRTELLLTKYFMNYMLTNYEQGTVKKKDLESLVPRKKEPVIVLADSFVSKKAVNNEYEAANSSYKLLKDQLALYVGIAKKGGWQLFSVPAGKKFKKNGSDPLIPVIKKHLALTGDMAAGDTTAVFNEPLEAGIKSYQARMGYKPDGVISPAIIKEMNVPVNKRIQQLVINLDRMRWLPDGDNGKLIVTNIPEFKVHVYDGSRQEFEMPVVVGKDGHNTVIFTGTLSQVVFSPYWNVPPSIVKNEILPKMNSDKSYLDQEDMEVVSESGGLPVIRQRPGPKNSLGKVKFLFPNDFNIYFHDTPAKSLFSQDQRAFSHGCIRLSDPVKMANYLLKDDAGWDAAKINAAMNAGKEKTVELKTKIPVLITYYTAWVDAAGKLNFRDDIYGHDAAVAHKMFTNPL</sequence>
<dbReference type="CDD" id="cd16913">
    <property type="entry name" value="YkuD_like"/>
    <property type="match status" value="1"/>
</dbReference>
<evidence type="ECO:0000256" key="7">
    <source>
        <dbReference type="PROSITE-ProRule" id="PRU01373"/>
    </source>
</evidence>
<keyword evidence="3" id="KW-0808">Transferase</keyword>
<dbReference type="STRING" id="413434.SAMN04488132_103310"/>
<evidence type="ECO:0000256" key="4">
    <source>
        <dbReference type="ARBA" id="ARBA00022960"/>
    </source>
</evidence>
<dbReference type="EMBL" id="FUWH01000003">
    <property type="protein sequence ID" value="SJZ64567.1"/>
    <property type="molecule type" value="Genomic_DNA"/>
</dbReference>
<keyword evidence="10" id="KW-1185">Reference proteome</keyword>
<feature type="active site" description="Nucleophile" evidence="7">
    <location>
        <position position="450"/>
    </location>
</feature>
<dbReference type="InterPro" id="IPR036365">
    <property type="entry name" value="PGBD-like_sf"/>
</dbReference>
<evidence type="ECO:0000259" key="8">
    <source>
        <dbReference type="PROSITE" id="PS52029"/>
    </source>
</evidence>
<evidence type="ECO:0000256" key="3">
    <source>
        <dbReference type="ARBA" id="ARBA00022679"/>
    </source>
</evidence>
<dbReference type="Pfam" id="PF20142">
    <property type="entry name" value="Scaffold"/>
    <property type="match status" value="1"/>
</dbReference>
<dbReference type="PANTHER" id="PTHR41533:SF2">
    <property type="entry name" value="BLR7131 PROTEIN"/>
    <property type="match status" value="1"/>
</dbReference>
<dbReference type="PANTHER" id="PTHR41533">
    <property type="entry name" value="L,D-TRANSPEPTIDASE HI_1667-RELATED"/>
    <property type="match status" value="1"/>
</dbReference>
<keyword evidence="5 7" id="KW-0573">Peptidoglycan synthesis</keyword>
<evidence type="ECO:0000313" key="10">
    <source>
        <dbReference type="Proteomes" id="UP000190888"/>
    </source>
</evidence>
<reference evidence="9 10" key="1">
    <citation type="submission" date="2017-02" db="EMBL/GenBank/DDBJ databases">
        <authorList>
            <person name="Peterson S.W."/>
        </authorList>
    </citation>
    <scope>NUCLEOTIDE SEQUENCE [LARGE SCALE GENOMIC DNA]</scope>
    <source>
        <strain evidence="9 10">DSM 22335</strain>
    </source>
</reference>
<protein>
    <submittedName>
        <fullName evidence="9">L,D-transpeptidase catalytic domain</fullName>
    </submittedName>
</protein>
<dbReference type="GO" id="GO:0009252">
    <property type="term" value="P:peptidoglycan biosynthetic process"/>
    <property type="evidence" value="ECO:0007669"/>
    <property type="project" value="UniProtKB-UniPathway"/>
</dbReference>
<dbReference type="GO" id="GO:0016740">
    <property type="term" value="F:transferase activity"/>
    <property type="evidence" value="ECO:0007669"/>
    <property type="project" value="UniProtKB-KW"/>
</dbReference>
<dbReference type="UniPathway" id="UPA00219"/>
<dbReference type="PROSITE" id="PS52029">
    <property type="entry name" value="LD_TPASE"/>
    <property type="match status" value="1"/>
</dbReference>
<dbReference type="GO" id="GO:0008360">
    <property type="term" value="P:regulation of cell shape"/>
    <property type="evidence" value="ECO:0007669"/>
    <property type="project" value="UniProtKB-UniRule"/>
</dbReference>
<feature type="active site" description="Proton donor/acceptor" evidence="7">
    <location>
        <position position="431"/>
    </location>
</feature>
<dbReference type="SUPFAM" id="SSF47090">
    <property type="entry name" value="PGBD-like"/>
    <property type="match status" value="1"/>
</dbReference>
<organism evidence="9 10">
    <name type="scientific">Sediminibacterium ginsengisoli</name>
    <dbReference type="NCBI Taxonomy" id="413434"/>
    <lineage>
        <taxon>Bacteria</taxon>
        <taxon>Pseudomonadati</taxon>
        <taxon>Bacteroidota</taxon>
        <taxon>Chitinophagia</taxon>
        <taxon>Chitinophagales</taxon>
        <taxon>Chitinophagaceae</taxon>
        <taxon>Sediminibacterium</taxon>
    </lineage>
</organism>
<dbReference type="Proteomes" id="UP000190888">
    <property type="component" value="Unassembled WGS sequence"/>
</dbReference>
<comment type="similarity">
    <text evidence="2">Belongs to the YkuD family.</text>
</comment>
<dbReference type="GO" id="GO:0071555">
    <property type="term" value="P:cell wall organization"/>
    <property type="evidence" value="ECO:0007669"/>
    <property type="project" value="UniProtKB-UniRule"/>
</dbReference>
<evidence type="ECO:0000313" key="9">
    <source>
        <dbReference type="EMBL" id="SJZ64567.1"/>
    </source>
</evidence>